<keyword evidence="4" id="KW-0862">Zinc</keyword>
<dbReference type="Pfam" id="PF00176">
    <property type="entry name" value="SNF2-rel_dom"/>
    <property type="match status" value="1"/>
</dbReference>
<keyword evidence="2 5" id="KW-0863">Zinc-finger</keyword>
<dbReference type="InterPro" id="IPR049730">
    <property type="entry name" value="SNF2/RAD54-like_C"/>
</dbReference>
<feature type="compositionally biased region" description="Acidic residues" evidence="6">
    <location>
        <begin position="1368"/>
        <end position="1382"/>
    </location>
</feature>
<dbReference type="PROSITE" id="PS50016">
    <property type="entry name" value="ZF_PHD_2"/>
    <property type="match status" value="1"/>
</dbReference>
<dbReference type="InterPro" id="IPR001841">
    <property type="entry name" value="Znf_RING"/>
</dbReference>
<sequence>MRVPSATPWHFEYPDELDRFALTLGGTPSTAPFDVHDIYARINVHKQLNQHDPSAFVAPAGLLPELRSYQKAAVQWMLLRERHKMASTNGREKEGEQDRQPLNATVTFKTSPPVYYDVLCARFAETAAVINPLNIRGGILADEMGLGKTVEVITLVLSNPSPLSIPRMQTKHFVPENNVGDVKDDDEEGTMVLDCVCGSTDEHEQGWVQCSFCKSWHHQACTGYKDSVVEEQDSEQPNSSSNPNGEWMCFHCQVTERPLFACKTTLIVSPESIHDQWESELHRHVRPGTLRLLRYPGVKVLRARLAGSGPGEQWQLLGSAGFKMAQYDIVLTTYEALGSDLHHLPNETGRDRRSSLRQKRKRYAFVGSPLPLLKFWRICMDEAQVGVENAQLRAALTVAELQGEMKWIVTGTPFSSQLGDLFGSFKYLGLEPFVDDALGPMHFEQLIATPFQKGATARLHDMLLWNGVDNSIDGGGLLWRTHKKAVVHQLGLPAQHMNVVWCNFTAVEKHFYGQQEKRIISLLAEQRRQKRLVGNGPAQGDEEVRDEGIWRQLLVLRQICCHPQVGNTLTAMLGGNRLALGGDAGSGVLTMDVFLEQLVVKCKRECEEAQRKLVAAWNGLASMHVITHEVPHAIVKYLMSIETINNNWDLFRADLLPRLHILENLVSCICECFELQSTATETDPQSKTLATIDADSPSQTTDNPKQYSLLPDLPVLKLTVTMDGIDRDHANIDGVRQECALLVIAASKIKRYYLSQVDLAHRVALTNFEEKAKALTDALRTDKTGTSMLCHNSCWWASALLLLEKTNPQRAVWFVDRLRARLLSLSTKWSTGWSARFSTMAGLRMCLTSELQDLHKERNKVRKRLLSMSQGVPTQRDIELSGNCKKCRDNRDGPVCAHCRFYKELEGYKQHFLGLDAVATTNKNDTSMYEDEEAAVTTNTTTGASMFVEVFKEIATACRQVIRDSVLPEDALELCEGSLLDHVRKQQTRLVSSAQLASLWLDAALQHELEVWTQILKEWTLAKKLFQVQHQRLGSLDELAMARMQIRVRQADEVINTSAERMYKIEEYEVPVKIESLNAERVAAEAELTEKKAQLRYLMNMQDNEKASGSDAAAAESSDAASTGGVNCAVCLEAMESTRAMLPCAHAFCENCVEALSKKRQNGQDTIRCPACRRVSSTTSIIVVQASAAQLSNDGGDIPSSAQIKLKRSGFGSKIDTIVHRLLTLATKKTHIKCLVFTQWVDMINILATAMTQNGLHCFTYATKKQFPRVLQQFKHALEPSILLLPFSVGANGLNLTEATEVVLVEPLLNNGIEAQAINRVHRIGQTQQTHVHRFLVQHSVEERIFWLKRKRASSGARPLNPTTTEEGAADDDDNVQGVVDDDDTDSSLIVAKKAKEKMTLNDLEVLLDGKAQLMNPVAAPSLNADQSPFWTQRVILNGKIQSRREGRAFMERLYATECREQARSMAAEPRVDVQDVELNLTVAYRLLQLDVVDDDVEQVNRDLLVFHRSRLEEELALWNQQMQVEG</sequence>
<reference evidence="10" key="2">
    <citation type="journal article" date="2023" name="Microbiol Resour">
        <title>Decontamination and Annotation of the Draft Genome Sequence of the Oomycete Lagenidium giganteum ARSEF 373.</title>
        <authorList>
            <person name="Morgan W.R."/>
            <person name="Tartar A."/>
        </authorList>
    </citation>
    <scope>NUCLEOTIDE SEQUENCE</scope>
    <source>
        <strain evidence="10">ARSEF 373</strain>
    </source>
</reference>
<evidence type="ECO:0000256" key="3">
    <source>
        <dbReference type="ARBA" id="ARBA00022801"/>
    </source>
</evidence>
<dbReference type="InterPro" id="IPR019786">
    <property type="entry name" value="Zinc_finger_PHD-type_CS"/>
</dbReference>
<evidence type="ECO:0000256" key="6">
    <source>
        <dbReference type="SAM" id="MobiDB-lite"/>
    </source>
</evidence>
<evidence type="ECO:0000259" key="7">
    <source>
        <dbReference type="PROSITE" id="PS50016"/>
    </source>
</evidence>
<dbReference type="EMBL" id="DAKRPA010000002">
    <property type="protein sequence ID" value="DBA05124.1"/>
    <property type="molecule type" value="Genomic_DNA"/>
</dbReference>
<dbReference type="CDD" id="cd18793">
    <property type="entry name" value="SF2_C_SNF"/>
    <property type="match status" value="1"/>
</dbReference>
<dbReference type="SMART" id="SM00487">
    <property type="entry name" value="DEXDc"/>
    <property type="match status" value="1"/>
</dbReference>
<dbReference type="GO" id="GO:0005524">
    <property type="term" value="F:ATP binding"/>
    <property type="evidence" value="ECO:0007669"/>
    <property type="project" value="InterPro"/>
</dbReference>
<evidence type="ECO:0000256" key="2">
    <source>
        <dbReference type="ARBA" id="ARBA00022771"/>
    </source>
</evidence>
<dbReference type="PROSITE" id="PS51194">
    <property type="entry name" value="HELICASE_CTER"/>
    <property type="match status" value="1"/>
</dbReference>
<proteinExistence type="predicted"/>
<accession>A0AAV2ZHY1</accession>
<comment type="caution">
    <text evidence="10">The sequence shown here is derived from an EMBL/GenBank/DDBJ whole genome shotgun (WGS) entry which is preliminary data.</text>
</comment>
<dbReference type="Gene3D" id="3.30.40.10">
    <property type="entry name" value="Zinc/RING finger domain, C3HC4 (zinc finger)"/>
    <property type="match status" value="2"/>
</dbReference>
<dbReference type="InterPro" id="IPR014001">
    <property type="entry name" value="Helicase_ATP-bd"/>
</dbReference>
<keyword evidence="11" id="KW-1185">Reference proteome</keyword>
<dbReference type="PANTHER" id="PTHR45865:SF1">
    <property type="entry name" value="E3 UBIQUITIN-PROTEIN LIGASE SHPRH"/>
    <property type="match status" value="1"/>
</dbReference>
<evidence type="ECO:0000256" key="5">
    <source>
        <dbReference type="PROSITE-ProRule" id="PRU00175"/>
    </source>
</evidence>
<feature type="region of interest" description="Disordered" evidence="6">
    <location>
        <begin position="1355"/>
        <end position="1382"/>
    </location>
</feature>
<dbReference type="Gene3D" id="3.40.50.300">
    <property type="entry name" value="P-loop containing nucleotide triphosphate hydrolases"/>
    <property type="match status" value="1"/>
</dbReference>
<feature type="domain" description="PHD-type" evidence="7">
    <location>
        <begin position="192"/>
        <end position="255"/>
    </location>
</feature>
<dbReference type="InterPro" id="IPR000330">
    <property type="entry name" value="SNF2_N"/>
</dbReference>
<protein>
    <submittedName>
        <fullName evidence="10">Uncharacterized protein</fullName>
    </submittedName>
</protein>
<dbReference type="GO" id="GO:0008270">
    <property type="term" value="F:zinc ion binding"/>
    <property type="evidence" value="ECO:0007669"/>
    <property type="project" value="UniProtKB-KW"/>
</dbReference>
<dbReference type="GO" id="GO:0016787">
    <property type="term" value="F:hydrolase activity"/>
    <property type="evidence" value="ECO:0007669"/>
    <property type="project" value="UniProtKB-KW"/>
</dbReference>
<evidence type="ECO:0000259" key="9">
    <source>
        <dbReference type="PROSITE" id="PS51194"/>
    </source>
</evidence>
<dbReference type="PANTHER" id="PTHR45865">
    <property type="entry name" value="E3 UBIQUITIN-PROTEIN LIGASE SHPRH FAMILY MEMBER"/>
    <property type="match status" value="1"/>
</dbReference>
<evidence type="ECO:0000313" key="11">
    <source>
        <dbReference type="Proteomes" id="UP001146120"/>
    </source>
</evidence>
<dbReference type="InterPro" id="IPR052583">
    <property type="entry name" value="ATP-helicase/E3_Ub-Ligase"/>
</dbReference>
<reference evidence="10" key="1">
    <citation type="submission" date="2022-11" db="EMBL/GenBank/DDBJ databases">
        <authorList>
            <person name="Morgan W.R."/>
            <person name="Tartar A."/>
        </authorList>
    </citation>
    <scope>NUCLEOTIDE SEQUENCE</scope>
    <source>
        <strain evidence="10">ARSEF 373</strain>
    </source>
</reference>
<dbReference type="Proteomes" id="UP001146120">
    <property type="component" value="Unassembled WGS sequence"/>
</dbReference>
<dbReference type="PROSITE" id="PS00518">
    <property type="entry name" value="ZF_RING_1"/>
    <property type="match status" value="1"/>
</dbReference>
<name>A0AAV2ZHY1_9STRA</name>
<evidence type="ECO:0000256" key="4">
    <source>
        <dbReference type="ARBA" id="ARBA00022833"/>
    </source>
</evidence>
<evidence type="ECO:0000256" key="1">
    <source>
        <dbReference type="ARBA" id="ARBA00022723"/>
    </source>
</evidence>
<dbReference type="PROSITE" id="PS50089">
    <property type="entry name" value="ZF_RING_2"/>
    <property type="match status" value="1"/>
</dbReference>
<dbReference type="SUPFAM" id="SSF57850">
    <property type="entry name" value="RING/U-box"/>
    <property type="match status" value="1"/>
</dbReference>
<dbReference type="InterPro" id="IPR027370">
    <property type="entry name" value="Znf-RING_euk"/>
</dbReference>
<dbReference type="InterPro" id="IPR017907">
    <property type="entry name" value="Znf_RING_CS"/>
</dbReference>
<keyword evidence="3" id="KW-0378">Hydrolase</keyword>
<dbReference type="InterPro" id="IPR048686">
    <property type="entry name" value="SHPRH_helical_1st"/>
</dbReference>
<dbReference type="InterPro" id="IPR001650">
    <property type="entry name" value="Helicase_C-like"/>
</dbReference>
<dbReference type="InterPro" id="IPR038718">
    <property type="entry name" value="SNF2-like_sf"/>
</dbReference>
<dbReference type="SMART" id="SM00249">
    <property type="entry name" value="PHD"/>
    <property type="match status" value="2"/>
</dbReference>
<dbReference type="PROSITE" id="PS01359">
    <property type="entry name" value="ZF_PHD_1"/>
    <property type="match status" value="1"/>
</dbReference>
<dbReference type="SUPFAM" id="SSF57903">
    <property type="entry name" value="FYVE/PHD zinc finger"/>
    <property type="match status" value="1"/>
</dbReference>
<dbReference type="SMART" id="SM00184">
    <property type="entry name" value="RING"/>
    <property type="match status" value="1"/>
</dbReference>
<organism evidence="10 11">
    <name type="scientific">Lagenidium giganteum</name>
    <dbReference type="NCBI Taxonomy" id="4803"/>
    <lineage>
        <taxon>Eukaryota</taxon>
        <taxon>Sar</taxon>
        <taxon>Stramenopiles</taxon>
        <taxon>Oomycota</taxon>
        <taxon>Peronosporomycetes</taxon>
        <taxon>Pythiales</taxon>
        <taxon>Pythiaceae</taxon>
    </lineage>
</organism>
<keyword evidence="1" id="KW-0479">Metal-binding</keyword>
<feature type="domain" description="Helicase C-terminal" evidence="9">
    <location>
        <begin position="1217"/>
        <end position="1368"/>
    </location>
</feature>
<dbReference type="Pfam" id="PF00271">
    <property type="entry name" value="Helicase_C"/>
    <property type="match status" value="1"/>
</dbReference>
<dbReference type="InterPro" id="IPR027417">
    <property type="entry name" value="P-loop_NTPase"/>
</dbReference>
<dbReference type="Gene3D" id="3.40.50.10810">
    <property type="entry name" value="Tandem AAA-ATPase domain"/>
    <property type="match status" value="2"/>
</dbReference>
<dbReference type="InterPro" id="IPR013083">
    <property type="entry name" value="Znf_RING/FYVE/PHD"/>
</dbReference>
<evidence type="ECO:0000313" key="10">
    <source>
        <dbReference type="EMBL" id="DBA05124.1"/>
    </source>
</evidence>
<dbReference type="Pfam" id="PF13445">
    <property type="entry name" value="zf-RING_UBOX"/>
    <property type="match status" value="1"/>
</dbReference>
<dbReference type="SUPFAM" id="SSF52540">
    <property type="entry name" value="P-loop containing nucleoside triphosphate hydrolases"/>
    <property type="match status" value="2"/>
</dbReference>
<dbReference type="InterPro" id="IPR019787">
    <property type="entry name" value="Znf_PHD-finger"/>
</dbReference>
<dbReference type="InterPro" id="IPR011011">
    <property type="entry name" value="Znf_FYVE_PHD"/>
</dbReference>
<dbReference type="InterPro" id="IPR001965">
    <property type="entry name" value="Znf_PHD"/>
</dbReference>
<dbReference type="Pfam" id="PF21325">
    <property type="entry name" value="SHPRH_helical-1st"/>
    <property type="match status" value="1"/>
</dbReference>
<gene>
    <name evidence="10" type="ORF">N0F65_004974</name>
</gene>
<evidence type="ECO:0000259" key="8">
    <source>
        <dbReference type="PROSITE" id="PS50089"/>
    </source>
</evidence>
<feature type="domain" description="RING-type" evidence="8">
    <location>
        <begin position="1128"/>
        <end position="1173"/>
    </location>
</feature>